<reference evidence="2" key="2">
    <citation type="journal article" date="2016" name="Int. J. Syst. Evol. Microbiol.">
        <title>Complete genome sequence and cell structure of Limnochorda pilosa, a Gram-negative spore-former within the phylum Firmicutes.</title>
        <authorList>
            <person name="Watanabe M."/>
            <person name="Kojima H."/>
            <person name="Fukui M."/>
        </authorList>
    </citation>
    <scope>NUCLEOTIDE SEQUENCE [LARGE SCALE GENOMIC DNA]</scope>
    <source>
        <strain evidence="2">HC45</strain>
    </source>
</reference>
<organism evidence="1 2">
    <name type="scientific">Limnochorda pilosa</name>
    <dbReference type="NCBI Taxonomy" id="1555112"/>
    <lineage>
        <taxon>Bacteria</taxon>
        <taxon>Bacillati</taxon>
        <taxon>Bacillota</taxon>
        <taxon>Limnochordia</taxon>
        <taxon>Limnochordales</taxon>
        <taxon>Limnochordaceae</taxon>
        <taxon>Limnochorda</taxon>
    </lineage>
</organism>
<dbReference type="AlphaFoldDB" id="A0A0K2SN11"/>
<dbReference type="Proteomes" id="UP000065807">
    <property type="component" value="Chromosome"/>
</dbReference>
<sequence length="171" mass="17863">MADGVSSVLSEALVVETVLRAVYGRGEITVERSYEIPLDTAGREGIAVLGTHATNHGIRDVAIIPTADGGRKVKATGSLDLLLWCKGPSDTHVAESTLTFSEDIPMEGLAGMSYQNETASAGFKAPPEPGRAEVSLREGRVVAVVPLRLSLSAEVAGDARVFIYASPSAQA</sequence>
<gene>
    <name evidence="1" type="ORF">LIP_2562</name>
</gene>
<dbReference type="RefSeq" id="WP_068138676.1">
    <property type="nucleotide sequence ID" value="NZ_AP014924.1"/>
</dbReference>
<evidence type="ECO:0000313" key="1">
    <source>
        <dbReference type="EMBL" id="BAS28392.1"/>
    </source>
</evidence>
<name>A0A0K2SN11_LIMPI</name>
<proteinExistence type="predicted"/>
<reference evidence="2" key="1">
    <citation type="submission" date="2015-07" db="EMBL/GenBank/DDBJ databases">
        <title>Complete genome sequence and phylogenetic analysis of Limnochorda pilosa.</title>
        <authorList>
            <person name="Watanabe M."/>
            <person name="Kojima H."/>
            <person name="Fukui M."/>
        </authorList>
    </citation>
    <scope>NUCLEOTIDE SEQUENCE [LARGE SCALE GENOMIC DNA]</scope>
    <source>
        <strain evidence="2">HC45</strain>
    </source>
</reference>
<dbReference type="KEGG" id="lpil:LIP_2562"/>
<protein>
    <submittedName>
        <fullName evidence="1">Uncharacterized protein</fullName>
    </submittedName>
</protein>
<dbReference type="EMBL" id="AP014924">
    <property type="protein sequence ID" value="BAS28392.1"/>
    <property type="molecule type" value="Genomic_DNA"/>
</dbReference>
<accession>A0A0K2SN11</accession>
<keyword evidence="2" id="KW-1185">Reference proteome</keyword>
<evidence type="ECO:0000313" key="2">
    <source>
        <dbReference type="Proteomes" id="UP000065807"/>
    </source>
</evidence>